<dbReference type="PROSITE" id="PS50835">
    <property type="entry name" value="IG_LIKE"/>
    <property type="match status" value="5"/>
</dbReference>
<evidence type="ECO:0000256" key="6">
    <source>
        <dbReference type="SAM" id="Phobius"/>
    </source>
</evidence>
<protein>
    <recommendedName>
        <fullName evidence="7">Ig-like domain-containing protein</fullName>
    </recommendedName>
</protein>
<dbReference type="SMART" id="SM00409">
    <property type="entry name" value="IG"/>
    <property type="match status" value="5"/>
</dbReference>
<evidence type="ECO:0000259" key="7">
    <source>
        <dbReference type="PROSITE" id="PS50835"/>
    </source>
</evidence>
<feature type="domain" description="Ig-like" evidence="7">
    <location>
        <begin position="80"/>
        <end position="166"/>
    </location>
</feature>
<evidence type="ECO:0000313" key="8">
    <source>
        <dbReference type="EMBL" id="VDI26507.1"/>
    </source>
</evidence>
<keyword evidence="6" id="KW-0812">Transmembrane</keyword>
<feature type="domain" description="Ig-like" evidence="7">
    <location>
        <begin position="347"/>
        <end position="427"/>
    </location>
</feature>
<sequence length="577" mass="64008">MIEEINEGEIKKLCCNVKSNGSTTKWLNGSREILVTHNVTETCYTIENASRYDHGNYTCISENIVGSGSVSVVLKVNYKPVVSYLQDIFDEIKEGKTKKLCCVVDSSPSPISTRWINGSQQILVTHFVAETCYTINNVSRFDQGNYTCIAENIVGSGSITTVLKVKYKPLVSTTHGLVEEINEGAKIKLCCYVDSNPRPTSTRWLNGSLEILVTLNFTETCYSFENVSRYDHGNYTCIAENIIGIGSITTFLKVNYKPVVSIFNDLIEEINEGDQTKLCCFVKSNPTPTSTRWLNGIKEILVSHNVYKTCYTIESISRYDQRNYTCIAENIIGIGSASIVLKVKYKPEVSSSHDLIEVIHEGETKTLCCFVDSNPIPISTRWLNGSQDIYVTHNVAKTCYTIQSVSRYDQGNYTCIAHNAIGNGSITTLLQFKSNYYVKESIQTIVIVVFLAIVAAAVAGKGMLFQNSIQNITTVVRAVLENRDISQVSVRHSSTSSDDDSNASVYLDDGYEHSYTILLTNNRGEDEHVYLNPTKTSNSANSTSFENAACGNSFELTDQTKTHCEANSGEENNESDT</sequence>
<dbReference type="InterPro" id="IPR051275">
    <property type="entry name" value="Cell_adhesion_signaling"/>
</dbReference>
<dbReference type="GO" id="GO:0098609">
    <property type="term" value="P:cell-cell adhesion"/>
    <property type="evidence" value="ECO:0007669"/>
    <property type="project" value="TreeGrafter"/>
</dbReference>
<dbReference type="Pfam" id="PF07679">
    <property type="entry name" value="I-set"/>
    <property type="match status" value="1"/>
</dbReference>
<feature type="transmembrane region" description="Helical" evidence="6">
    <location>
        <begin position="441"/>
        <end position="460"/>
    </location>
</feature>
<keyword evidence="9" id="KW-1185">Reference proteome</keyword>
<organism evidence="8 9">
    <name type="scientific">Mytilus galloprovincialis</name>
    <name type="common">Mediterranean mussel</name>
    <dbReference type="NCBI Taxonomy" id="29158"/>
    <lineage>
        <taxon>Eukaryota</taxon>
        <taxon>Metazoa</taxon>
        <taxon>Spiralia</taxon>
        <taxon>Lophotrochozoa</taxon>
        <taxon>Mollusca</taxon>
        <taxon>Bivalvia</taxon>
        <taxon>Autobranchia</taxon>
        <taxon>Pteriomorphia</taxon>
        <taxon>Mytilida</taxon>
        <taxon>Mytiloidea</taxon>
        <taxon>Mytilidae</taxon>
        <taxon>Mytilinae</taxon>
        <taxon>Mytilus</taxon>
    </lineage>
</organism>
<keyword evidence="2 6" id="KW-0472">Membrane</keyword>
<dbReference type="InterPro" id="IPR013783">
    <property type="entry name" value="Ig-like_fold"/>
</dbReference>
<dbReference type="InterPro" id="IPR003598">
    <property type="entry name" value="Ig_sub2"/>
</dbReference>
<evidence type="ECO:0000256" key="4">
    <source>
        <dbReference type="ARBA" id="ARBA00023180"/>
    </source>
</evidence>
<dbReference type="EMBL" id="UYJE01004257">
    <property type="protein sequence ID" value="VDI26507.1"/>
    <property type="molecule type" value="Genomic_DNA"/>
</dbReference>
<dbReference type="Pfam" id="PF13927">
    <property type="entry name" value="Ig_3"/>
    <property type="match status" value="4"/>
</dbReference>
<dbReference type="InterPro" id="IPR007110">
    <property type="entry name" value="Ig-like_dom"/>
</dbReference>
<accession>A0A8B6DYJ7</accession>
<evidence type="ECO:0000256" key="2">
    <source>
        <dbReference type="ARBA" id="ARBA00023136"/>
    </source>
</evidence>
<dbReference type="Proteomes" id="UP000596742">
    <property type="component" value="Unassembled WGS sequence"/>
</dbReference>
<comment type="caution">
    <text evidence="8">The sequence shown here is derived from an EMBL/GenBank/DDBJ whole genome shotgun (WGS) entry which is preliminary data.</text>
</comment>
<comment type="subcellular location">
    <subcellularLocation>
        <location evidence="1">Membrane</location>
        <topology evidence="1">Single-pass type I membrane protein</topology>
    </subcellularLocation>
</comment>
<dbReference type="SMART" id="SM00408">
    <property type="entry name" value="IGc2"/>
    <property type="match status" value="4"/>
</dbReference>
<dbReference type="AlphaFoldDB" id="A0A8B6DYJ7"/>
<dbReference type="InterPro" id="IPR003599">
    <property type="entry name" value="Ig_sub"/>
</dbReference>
<dbReference type="SUPFAM" id="SSF48726">
    <property type="entry name" value="Immunoglobulin"/>
    <property type="match status" value="5"/>
</dbReference>
<gene>
    <name evidence="8" type="ORF">MGAL_10B082310</name>
</gene>
<evidence type="ECO:0000256" key="3">
    <source>
        <dbReference type="ARBA" id="ARBA00023157"/>
    </source>
</evidence>
<dbReference type="InterPro" id="IPR013098">
    <property type="entry name" value="Ig_I-set"/>
</dbReference>
<evidence type="ECO:0000256" key="1">
    <source>
        <dbReference type="ARBA" id="ARBA00004479"/>
    </source>
</evidence>
<evidence type="ECO:0000313" key="9">
    <source>
        <dbReference type="Proteomes" id="UP000596742"/>
    </source>
</evidence>
<dbReference type="GO" id="GO:0050839">
    <property type="term" value="F:cell adhesion molecule binding"/>
    <property type="evidence" value="ECO:0007669"/>
    <property type="project" value="TreeGrafter"/>
</dbReference>
<feature type="domain" description="Ig-like" evidence="7">
    <location>
        <begin position="169"/>
        <end position="255"/>
    </location>
</feature>
<dbReference type="OrthoDB" id="5843397at2759"/>
<feature type="domain" description="Ig-like" evidence="7">
    <location>
        <begin position="258"/>
        <end position="344"/>
    </location>
</feature>
<reference evidence="8" key="1">
    <citation type="submission" date="2018-11" db="EMBL/GenBank/DDBJ databases">
        <authorList>
            <person name="Alioto T."/>
            <person name="Alioto T."/>
        </authorList>
    </citation>
    <scope>NUCLEOTIDE SEQUENCE</scope>
</reference>
<keyword evidence="3" id="KW-1015">Disulfide bond</keyword>
<dbReference type="PANTHER" id="PTHR11640">
    <property type="entry name" value="NEPHRIN"/>
    <property type="match status" value="1"/>
</dbReference>
<dbReference type="InterPro" id="IPR036179">
    <property type="entry name" value="Ig-like_dom_sf"/>
</dbReference>
<keyword evidence="5" id="KW-0393">Immunoglobulin domain</keyword>
<evidence type="ECO:0000256" key="5">
    <source>
        <dbReference type="ARBA" id="ARBA00023319"/>
    </source>
</evidence>
<keyword evidence="4" id="KW-0325">Glycoprotein</keyword>
<dbReference type="GO" id="GO:0005886">
    <property type="term" value="C:plasma membrane"/>
    <property type="evidence" value="ECO:0007669"/>
    <property type="project" value="TreeGrafter"/>
</dbReference>
<dbReference type="PANTHER" id="PTHR11640:SF164">
    <property type="entry name" value="MAM DOMAIN-CONTAINING GLYCOSYLPHOSPHATIDYLINOSITOL ANCHOR PROTEIN 1"/>
    <property type="match status" value="1"/>
</dbReference>
<keyword evidence="6" id="KW-1133">Transmembrane helix</keyword>
<proteinExistence type="predicted"/>
<dbReference type="GO" id="GO:0005911">
    <property type="term" value="C:cell-cell junction"/>
    <property type="evidence" value="ECO:0007669"/>
    <property type="project" value="TreeGrafter"/>
</dbReference>
<dbReference type="Gene3D" id="2.60.40.10">
    <property type="entry name" value="Immunoglobulins"/>
    <property type="match status" value="5"/>
</dbReference>
<name>A0A8B6DYJ7_MYTGA</name>
<feature type="domain" description="Ig-like" evidence="7">
    <location>
        <begin position="1"/>
        <end position="77"/>
    </location>
</feature>